<dbReference type="InterPro" id="IPR009080">
    <property type="entry name" value="tRNAsynth_Ia_anticodon-bd"/>
</dbReference>
<dbReference type="CDD" id="cd00671">
    <property type="entry name" value="ArgRS_core"/>
    <property type="match status" value="1"/>
</dbReference>
<evidence type="ECO:0000256" key="7">
    <source>
        <dbReference type="ARBA" id="ARBA00022741"/>
    </source>
</evidence>
<dbReference type="FunFam" id="1.10.730.10:FF:000016">
    <property type="entry name" value="Arginine--tRNA ligase, cytoplasmic"/>
    <property type="match status" value="1"/>
</dbReference>
<evidence type="ECO:0000256" key="3">
    <source>
        <dbReference type="ARBA" id="ARBA00012837"/>
    </source>
</evidence>
<evidence type="ECO:0000256" key="13">
    <source>
        <dbReference type="RuleBase" id="RU363038"/>
    </source>
</evidence>
<dbReference type="AlphaFoldDB" id="A0A9Q0D3Z7"/>
<dbReference type="Pfam" id="PF03485">
    <property type="entry name" value="Arg_tRNA_synt_N"/>
    <property type="match status" value="1"/>
</dbReference>
<evidence type="ECO:0000256" key="11">
    <source>
        <dbReference type="ARBA" id="ARBA00033033"/>
    </source>
</evidence>
<dbReference type="GO" id="GO:0017101">
    <property type="term" value="C:aminoacyl-tRNA synthetase multienzyme complex"/>
    <property type="evidence" value="ECO:0007669"/>
    <property type="project" value="UniProtKB-ARBA"/>
</dbReference>
<keyword evidence="7 13" id="KW-0547">Nucleotide-binding</keyword>
<dbReference type="Gene3D" id="3.40.50.620">
    <property type="entry name" value="HUPs"/>
    <property type="match status" value="1"/>
</dbReference>
<dbReference type="InterPro" id="IPR008909">
    <property type="entry name" value="DALR_anticod-bd"/>
</dbReference>
<dbReference type="FunFam" id="3.40.50.620:FF:000084">
    <property type="entry name" value="arginine--tRNA ligase, cytoplasmic"/>
    <property type="match status" value="1"/>
</dbReference>
<dbReference type="InterPro" id="IPR014729">
    <property type="entry name" value="Rossmann-like_a/b/a_fold"/>
</dbReference>
<evidence type="ECO:0000313" key="17">
    <source>
        <dbReference type="Proteomes" id="UP001148018"/>
    </source>
</evidence>
<dbReference type="SUPFAM" id="SSF47323">
    <property type="entry name" value="Anticodon-binding domain of a subclass of class I aminoacyl-tRNA synthetases"/>
    <property type="match status" value="1"/>
</dbReference>
<dbReference type="Proteomes" id="UP001148018">
    <property type="component" value="Unassembled WGS sequence"/>
</dbReference>
<organism evidence="16 17">
    <name type="scientific">Muraenolepis orangiensis</name>
    <name type="common">Patagonian moray cod</name>
    <dbReference type="NCBI Taxonomy" id="630683"/>
    <lineage>
        <taxon>Eukaryota</taxon>
        <taxon>Metazoa</taxon>
        <taxon>Chordata</taxon>
        <taxon>Craniata</taxon>
        <taxon>Vertebrata</taxon>
        <taxon>Euteleostomi</taxon>
        <taxon>Actinopterygii</taxon>
        <taxon>Neopterygii</taxon>
        <taxon>Teleostei</taxon>
        <taxon>Neoteleostei</taxon>
        <taxon>Acanthomorphata</taxon>
        <taxon>Zeiogadaria</taxon>
        <taxon>Gadariae</taxon>
        <taxon>Gadiformes</taxon>
        <taxon>Muraenolepidoidei</taxon>
        <taxon>Muraenolepididae</taxon>
        <taxon>Muraenolepis</taxon>
    </lineage>
</organism>
<evidence type="ECO:0000259" key="14">
    <source>
        <dbReference type="SMART" id="SM00836"/>
    </source>
</evidence>
<keyword evidence="10 13" id="KW-0030">Aminoacyl-tRNA synthetase</keyword>
<keyword evidence="8 13" id="KW-0067">ATP-binding</keyword>
<dbReference type="OrthoDB" id="68056at2759"/>
<dbReference type="PRINTS" id="PR01038">
    <property type="entry name" value="TRNASYNTHARG"/>
</dbReference>
<dbReference type="FunFam" id="3.30.1360.70:FF:000002">
    <property type="entry name" value="arginine--tRNA ligase, cytoplasmic"/>
    <property type="match status" value="1"/>
</dbReference>
<dbReference type="SUPFAM" id="SSF52374">
    <property type="entry name" value="Nucleotidylyl transferase"/>
    <property type="match status" value="1"/>
</dbReference>
<dbReference type="SUPFAM" id="SSF55190">
    <property type="entry name" value="Arginyl-tRNA synthetase (ArgRS), N-terminal 'additional' domain"/>
    <property type="match status" value="1"/>
</dbReference>
<comment type="subcellular location">
    <subcellularLocation>
        <location evidence="1">Cytoplasm</location>
        <location evidence="1">Cytosol</location>
    </subcellularLocation>
</comment>
<gene>
    <name evidence="16" type="ORF">NHX12_034262</name>
</gene>
<evidence type="ECO:0000256" key="2">
    <source>
        <dbReference type="ARBA" id="ARBA00005594"/>
    </source>
</evidence>
<evidence type="ECO:0000256" key="9">
    <source>
        <dbReference type="ARBA" id="ARBA00022917"/>
    </source>
</evidence>
<protein>
    <recommendedName>
        <fullName evidence="4">Arginine--tRNA ligase, cytoplasmic</fullName>
        <ecNumber evidence="3">6.1.1.19</ecNumber>
    </recommendedName>
    <alternativeName>
        <fullName evidence="11">Arginyl-tRNA synthetase</fullName>
    </alternativeName>
</protein>
<dbReference type="Pfam" id="PF05746">
    <property type="entry name" value="DALR_1"/>
    <property type="match status" value="1"/>
</dbReference>
<name>A0A9Q0D3Z7_9TELE</name>
<dbReference type="PANTHER" id="PTHR11956:SF5">
    <property type="entry name" value="ARGININE--TRNA LIGASE, CYTOPLASMIC"/>
    <property type="match status" value="1"/>
</dbReference>
<evidence type="ECO:0000256" key="10">
    <source>
        <dbReference type="ARBA" id="ARBA00023146"/>
    </source>
</evidence>
<comment type="catalytic activity">
    <reaction evidence="12">
        <text>tRNA(Arg) + L-arginine + ATP = L-arginyl-tRNA(Arg) + AMP + diphosphate</text>
        <dbReference type="Rhea" id="RHEA:20301"/>
        <dbReference type="Rhea" id="RHEA-COMP:9658"/>
        <dbReference type="Rhea" id="RHEA-COMP:9673"/>
        <dbReference type="ChEBI" id="CHEBI:30616"/>
        <dbReference type="ChEBI" id="CHEBI:32682"/>
        <dbReference type="ChEBI" id="CHEBI:33019"/>
        <dbReference type="ChEBI" id="CHEBI:78442"/>
        <dbReference type="ChEBI" id="CHEBI:78513"/>
        <dbReference type="ChEBI" id="CHEBI:456215"/>
        <dbReference type="EC" id="6.1.1.19"/>
    </reaction>
</comment>
<comment type="caution">
    <text evidence="16">The sequence shown here is derived from an EMBL/GenBank/DDBJ whole genome shotgun (WGS) entry which is preliminary data.</text>
</comment>
<dbReference type="Gene3D" id="3.30.1360.70">
    <property type="entry name" value="Arginyl tRNA synthetase N-terminal domain"/>
    <property type="match status" value="1"/>
</dbReference>
<dbReference type="SMART" id="SM00836">
    <property type="entry name" value="DALR_1"/>
    <property type="match status" value="1"/>
</dbReference>
<dbReference type="PANTHER" id="PTHR11956">
    <property type="entry name" value="ARGINYL-TRNA SYNTHETASE"/>
    <property type="match status" value="1"/>
</dbReference>
<evidence type="ECO:0000256" key="8">
    <source>
        <dbReference type="ARBA" id="ARBA00022840"/>
    </source>
</evidence>
<dbReference type="InterPro" id="IPR036695">
    <property type="entry name" value="Arg-tRNA-synth_N_sf"/>
</dbReference>
<dbReference type="GO" id="GO:0004814">
    <property type="term" value="F:arginine-tRNA ligase activity"/>
    <property type="evidence" value="ECO:0007669"/>
    <property type="project" value="UniProtKB-EC"/>
</dbReference>
<comment type="similarity">
    <text evidence="2 13">Belongs to the class-I aminoacyl-tRNA synthetase family.</text>
</comment>
<dbReference type="InterPro" id="IPR035684">
    <property type="entry name" value="ArgRS_core"/>
</dbReference>
<evidence type="ECO:0000313" key="16">
    <source>
        <dbReference type="EMBL" id="KAJ3580681.1"/>
    </source>
</evidence>
<evidence type="ECO:0000256" key="4">
    <source>
        <dbReference type="ARBA" id="ARBA00022171"/>
    </source>
</evidence>
<keyword evidence="6 13" id="KW-0436">Ligase</keyword>
<evidence type="ECO:0000256" key="12">
    <source>
        <dbReference type="ARBA" id="ARBA00049339"/>
    </source>
</evidence>
<keyword evidence="17" id="KW-1185">Reference proteome</keyword>
<dbReference type="InterPro" id="IPR001278">
    <property type="entry name" value="Arg-tRNA-ligase"/>
</dbReference>
<dbReference type="GO" id="GO:0006420">
    <property type="term" value="P:arginyl-tRNA aminoacylation"/>
    <property type="evidence" value="ECO:0007669"/>
    <property type="project" value="InterPro"/>
</dbReference>
<dbReference type="InterPro" id="IPR005148">
    <property type="entry name" value="Arg-tRNA-synth_N"/>
</dbReference>
<dbReference type="EMBL" id="JANIIK010007704">
    <property type="protein sequence ID" value="KAJ3580681.1"/>
    <property type="molecule type" value="Genomic_DNA"/>
</dbReference>
<dbReference type="Gene3D" id="1.10.730.10">
    <property type="entry name" value="Isoleucyl-tRNA Synthetase, Domain 1"/>
    <property type="match status" value="1"/>
</dbReference>
<dbReference type="SMART" id="SM01016">
    <property type="entry name" value="Arg_tRNA_synt_N"/>
    <property type="match status" value="1"/>
</dbReference>
<dbReference type="HAMAP" id="MF_00123">
    <property type="entry name" value="Arg_tRNA_synth"/>
    <property type="match status" value="1"/>
</dbReference>
<keyword evidence="5" id="KW-0963">Cytoplasm</keyword>
<evidence type="ECO:0000256" key="6">
    <source>
        <dbReference type="ARBA" id="ARBA00022598"/>
    </source>
</evidence>
<feature type="domain" description="DALR anticodon binding" evidence="14">
    <location>
        <begin position="538"/>
        <end position="664"/>
    </location>
</feature>
<evidence type="ECO:0000256" key="5">
    <source>
        <dbReference type="ARBA" id="ARBA00022490"/>
    </source>
</evidence>
<accession>A0A9Q0D3Z7</accession>
<dbReference type="InterPro" id="IPR001412">
    <property type="entry name" value="aa-tRNA-synth_I_CS"/>
</dbReference>
<reference evidence="16" key="1">
    <citation type="submission" date="2022-07" db="EMBL/GenBank/DDBJ databases">
        <title>Chromosome-level genome of Muraenolepis orangiensis.</title>
        <authorList>
            <person name="Kim J."/>
        </authorList>
    </citation>
    <scope>NUCLEOTIDE SEQUENCE</scope>
    <source>
        <strain evidence="16">KU_S4_2022</strain>
        <tissue evidence="16">Muscle</tissue>
    </source>
</reference>
<keyword evidence="9 13" id="KW-0648">Protein biosynthesis</keyword>
<dbReference type="GO" id="GO:0005524">
    <property type="term" value="F:ATP binding"/>
    <property type="evidence" value="ECO:0007669"/>
    <property type="project" value="UniProtKB-KW"/>
</dbReference>
<evidence type="ECO:0000259" key="15">
    <source>
        <dbReference type="SMART" id="SM01016"/>
    </source>
</evidence>
<proteinExistence type="inferred from homology"/>
<dbReference type="NCBIfam" id="TIGR00456">
    <property type="entry name" value="argS"/>
    <property type="match status" value="1"/>
</dbReference>
<evidence type="ECO:0000256" key="1">
    <source>
        <dbReference type="ARBA" id="ARBA00004514"/>
    </source>
</evidence>
<dbReference type="GO" id="GO:0005829">
    <property type="term" value="C:cytosol"/>
    <property type="evidence" value="ECO:0007669"/>
    <property type="project" value="UniProtKB-SubCell"/>
</dbReference>
<feature type="domain" description="Arginyl tRNA synthetase N-terminal" evidence="15">
    <location>
        <begin position="82"/>
        <end position="170"/>
    </location>
</feature>
<dbReference type="PROSITE" id="PS00178">
    <property type="entry name" value="AA_TRNA_LIGASE_I"/>
    <property type="match status" value="1"/>
</dbReference>
<dbReference type="EC" id="6.1.1.19" evidence="3"/>
<sequence length="664" mass="75415">MGDTGADPLTECSSRLLEQERLIKTLTAEINGLKNPQTLERSPHLEELMEENARLQYRLNILKRSLQEDQPPCSRSMLNINQRLQEVFGEAIRASFPQVATPPMTVATTQQGRPGDYQCNSAMALAQLLKASGEKVSPRDVAQKILENLPENELVEKTEVAGPGFINIHLKKSFVSKLLSNLLINGVQPPALASRKKVVVDFSSPNIAKEMHVGHLRSTIIGDSLCRLFEFLGHEVVRLNHVGDWGTQFGMLIAHLQDKFPDYLTASPPIGDLQAFYKESKKRFDEEEDFKKRAYSCVVRLQSKEPEFIQAWNLICDVSRTEFQRVYDCLEVQLTERGESFYQDLMKIVIQELKDKGVLEFDEGRHILFVPGHSVPLTVVKSDGGFTYDTSDLAAIHHRLFQEKAHTIIYVTDSGQSTHFQLVFAAAQMLGWYDPLVTRVEHAGFGVVLGEDKKKFKTRSGDTVRLMDLLEEGLKRSMDKLKDKERDKVLSPEEMTQAQRSVAMGCIKYADLSHNRINDYIFSFDKMLDDRGNTAAYLLYALTRIRSISRLASLDAVALRAAASTTPVLLDHDREWKLGRCILRFPEVLQKVLEDLLLHPLCDFLYELATTFTDFYDSCYCVEKDRLTGEVIKINMWRMLLCEATAIVMEKGFEILGITPVHRM</sequence>
<dbReference type="Pfam" id="PF00750">
    <property type="entry name" value="tRNA-synt_1d"/>
    <property type="match status" value="1"/>
</dbReference>